<feature type="compositionally biased region" description="Basic and acidic residues" evidence="1">
    <location>
        <begin position="56"/>
        <end position="75"/>
    </location>
</feature>
<evidence type="ECO:0000313" key="3">
    <source>
        <dbReference type="Proteomes" id="UP000588158"/>
    </source>
</evidence>
<feature type="compositionally biased region" description="Acidic residues" evidence="1">
    <location>
        <begin position="34"/>
        <end position="47"/>
    </location>
</feature>
<sequence length="167" mass="17649">MTLPNEQENTMTDEKHENGPETNENPSEAPEPTEASEEPGDGSESTESDTPAVAKLRREAAGHRAKLREAEAERDAVVVQRDALAAAVLGDALRGTGVNAELFATAGRSIEEFVVDGVLDRAAITSAGREVAKKYGVASPAVSRRTGTGAERPPKEAKTWADALGKR</sequence>
<dbReference type="RefSeq" id="WP_184324505.1">
    <property type="nucleotide sequence ID" value="NZ_JACHLZ010000001.1"/>
</dbReference>
<protein>
    <recommendedName>
        <fullName evidence="4">Scaffolding protein</fullName>
    </recommendedName>
</protein>
<gene>
    <name evidence="2" type="ORF">HNR70_000780</name>
</gene>
<feature type="region of interest" description="Disordered" evidence="1">
    <location>
        <begin position="135"/>
        <end position="167"/>
    </location>
</feature>
<organism evidence="2 3">
    <name type="scientific">Brachybacterium aquaticum</name>
    <dbReference type="NCBI Taxonomy" id="1432564"/>
    <lineage>
        <taxon>Bacteria</taxon>
        <taxon>Bacillati</taxon>
        <taxon>Actinomycetota</taxon>
        <taxon>Actinomycetes</taxon>
        <taxon>Micrococcales</taxon>
        <taxon>Dermabacteraceae</taxon>
        <taxon>Brachybacterium</taxon>
    </lineage>
</organism>
<evidence type="ECO:0008006" key="4">
    <source>
        <dbReference type="Google" id="ProtNLM"/>
    </source>
</evidence>
<dbReference type="EMBL" id="JACHLZ010000001">
    <property type="protein sequence ID" value="MBB5830967.1"/>
    <property type="molecule type" value="Genomic_DNA"/>
</dbReference>
<evidence type="ECO:0000256" key="1">
    <source>
        <dbReference type="SAM" id="MobiDB-lite"/>
    </source>
</evidence>
<proteinExistence type="predicted"/>
<name>A0A841AAJ3_9MICO</name>
<evidence type="ECO:0000313" key="2">
    <source>
        <dbReference type="EMBL" id="MBB5830967.1"/>
    </source>
</evidence>
<dbReference type="AlphaFoldDB" id="A0A841AAJ3"/>
<reference evidence="2 3" key="1">
    <citation type="submission" date="2020-08" db="EMBL/GenBank/DDBJ databases">
        <title>Sequencing the genomes of 1000 actinobacteria strains.</title>
        <authorList>
            <person name="Klenk H.-P."/>
        </authorList>
    </citation>
    <scope>NUCLEOTIDE SEQUENCE [LARGE SCALE GENOMIC DNA]</scope>
    <source>
        <strain evidence="2 3">DSM 28796</strain>
    </source>
</reference>
<feature type="compositionally biased region" description="Basic and acidic residues" evidence="1">
    <location>
        <begin position="152"/>
        <end position="167"/>
    </location>
</feature>
<accession>A0A841AAJ3</accession>
<feature type="compositionally biased region" description="Low complexity" evidence="1">
    <location>
        <begin position="20"/>
        <end position="33"/>
    </location>
</feature>
<keyword evidence="3" id="KW-1185">Reference proteome</keyword>
<feature type="compositionally biased region" description="Polar residues" evidence="1">
    <location>
        <begin position="1"/>
        <end position="10"/>
    </location>
</feature>
<feature type="region of interest" description="Disordered" evidence="1">
    <location>
        <begin position="1"/>
        <end position="75"/>
    </location>
</feature>
<comment type="caution">
    <text evidence="2">The sequence shown here is derived from an EMBL/GenBank/DDBJ whole genome shotgun (WGS) entry which is preliminary data.</text>
</comment>
<dbReference type="Proteomes" id="UP000588158">
    <property type="component" value="Unassembled WGS sequence"/>
</dbReference>